<dbReference type="InterPro" id="IPR024977">
    <property type="entry name" value="Apc4-like_WD40_dom"/>
</dbReference>
<dbReference type="Proteomes" id="UP001165060">
    <property type="component" value="Unassembled WGS sequence"/>
</dbReference>
<name>A0ABQ6NDA4_9STRA</name>
<dbReference type="PANTHER" id="PTHR22839">
    <property type="entry name" value="THO COMPLEX SUBUNIT 3 THO3"/>
    <property type="match status" value="1"/>
</dbReference>
<protein>
    <recommendedName>
        <fullName evidence="4">Anaphase-promoting complex subunit 4-like WD40 domain-containing protein</fullName>
    </recommendedName>
</protein>
<reference evidence="5 6" key="1">
    <citation type="journal article" date="2023" name="Commun. Biol.">
        <title>Genome analysis of Parmales, the sister group of diatoms, reveals the evolutionary specialization of diatoms from phago-mixotrophs to photoautotrophs.</title>
        <authorList>
            <person name="Ban H."/>
            <person name="Sato S."/>
            <person name="Yoshikawa S."/>
            <person name="Yamada K."/>
            <person name="Nakamura Y."/>
            <person name="Ichinomiya M."/>
            <person name="Sato N."/>
            <person name="Blanc-Mathieu R."/>
            <person name="Endo H."/>
            <person name="Kuwata A."/>
            <person name="Ogata H."/>
        </authorList>
    </citation>
    <scope>NUCLEOTIDE SEQUENCE [LARGE SCALE GENOMIC DNA]</scope>
</reference>
<comment type="similarity">
    <text evidence="3">Belongs to the THOC3 family.</text>
</comment>
<accession>A0ABQ6NDA4</accession>
<dbReference type="Pfam" id="PF12894">
    <property type="entry name" value="ANAPC4_WD40"/>
    <property type="match status" value="1"/>
</dbReference>
<feature type="domain" description="Anaphase-promoting complex subunit 4-like WD40" evidence="4">
    <location>
        <begin position="39"/>
        <end position="89"/>
    </location>
</feature>
<dbReference type="InterPro" id="IPR040132">
    <property type="entry name" value="Tex1/THOC3"/>
</dbReference>
<gene>
    <name evidence="5" type="ORF">TeGR_g10295</name>
</gene>
<dbReference type="PANTHER" id="PTHR22839:SF0">
    <property type="entry name" value="THO COMPLEX SUBUNIT 3"/>
    <property type="match status" value="1"/>
</dbReference>
<dbReference type="Gene3D" id="2.130.10.10">
    <property type="entry name" value="YVTN repeat-like/Quinoprotein amine dehydrogenase"/>
    <property type="match status" value="1"/>
</dbReference>
<dbReference type="InterPro" id="IPR015943">
    <property type="entry name" value="WD40/YVTN_repeat-like_dom_sf"/>
</dbReference>
<dbReference type="SUPFAM" id="SSF82171">
    <property type="entry name" value="DPP6 N-terminal domain-like"/>
    <property type="match status" value="1"/>
</dbReference>
<sequence length="118" mass="12316">YSVDVSPDQRWIATGGGDTFAGILDASSCAAARSLARLSSQVRMCRFSPDSAFLATSSEERAIDIADVLTGEQAHSVPAGGTVTAMAWHPKALALCYAVRGGKGDAFPVQVKVMRVAN</sequence>
<keyword evidence="2" id="KW-0677">Repeat</keyword>
<evidence type="ECO:0000256" key="1">
    <source>
        <dbReference type="ARBA" id="ARBA00022574"/>
    </source>
</evidence>
<proteinExistence type="inferred from homology"/>
<evidence type="ECO:0000259" key="4">
    <source>
        <dbReference type="Pfam" id="PF12894"/>
    </source>
</evidence>
<organism evidence="5 6">
    <name type="scientific">Tetraparma gracilis</name>
    <dbReference type="NCBI Taxonomy" id="2962635"/>
    <lineage>
        <taxon>Eukaryota</taxon>
        <taxon>Sar</taxon>
        <taxon>Stramenopiles</taxon>
        <taxon>Ochrophyta</taxon>
        <taxon>Bolidophyceae</taxon>
        <taxon>Parmales</taxon>
        <taxon>Triparmaceae</taxon>
        <taxon>Tetraparma</taxon>
    </lineage>
</organism>
<dbReference type="Pfam" id="PF00400">
    <property type="entry name" value="WD40"/>
    <property type="match status" value="1"/>
</dbReference>
<keyword evidence="6" id="KW-1185">Reference proteome</keyword>
<evidence type="ECO:0000313" key="5">
    <source>
        <dbReference type="EMBL" id="GMI57049.1"/>
    </source>
</evidence>
<evidence type="ECO:0000313" key="6">
    <source>
        <dbReference type="Proteomes" id="UP001165060"/>
    </source>
</evidence>
<comment type="caution">
    <text evidence="5">The sequence shown here is derived from an EMBL/GenBank/DDBJ whole genome shotgun (WGS) entry which is preliminary data.</text>
</comment>
<dbReference type="EMBL" id="BRYB01006416">
    <property type="protein sequence ID" value="GMI57049.1"/>
    <property type="molecule type" value="Genomic_DNA"/>
</dbReference>
<evidence type="ECO:0000256" key="3">
    <source>
        <dbReference type="ARBA" id="ARBA00046343"/>
    </source>
</evidence>
<feature type="non-terminal residue" evidence="5">
    <location>
        <position position="1"/>
    </location>
</feature>
<dbReference type="InterPro" id="IPR001680">
    <property type="entry name" value="WD40_rpt"/>
</dbReference>
<evidence type="ECO:0000256" key="2">
    <source>
        <dbReference type="ARBA" id="ARBA00022737"/>
    </source>
</evidence>
<keyword evidence="1" id="KW-0853">WD repeat</keyword>